<reference evidence="1" key="1">
    <citation type="submission" date="2023-02" db="EMBL/GenBank/DDBJ databases">
        <title>Gut commensal Christensenella minuta modulates host metabolism via a new class of secondary bile acids.</title>
        <authorList>
            <person name="Liu C."/>
        </authorList>
    </citation>
    <scope>NUCLEOTIDE SEQUENCE</scope>
    <source>
        <strain evidence="1">CA70</strain>
    </source>
</reference>
<name>A0AAU8AA53_9FIRM</name>
<dbReference type="RefSeq" id="WP_353423878.1">
    <property type="nucleotide sequence ID" value="NZ_CP117826.1"/>
</dbReference>
<dbReference type="InterPro" id="IPR036698">
    <property type="entry name" value="TM1070-like_sf"/>
</dbReference>
<dbReference type="Gene3D" id="2.60.290.11">
    <property type="entry name" value="TM1070-like"/>
    <property type="match status" value="1"/>
</dbReference>
<proteinExistence type="predicted"/>
<organism evidence="1">
    <name type="scientific">Christensenella massiliensis</name>
    <dbReference type="NCBI Taxonomy" id="1805714"/>
    <lineage>
        <taxon>Bacteria</taxon>
        <taxon>Bacillati</taxon>
        <taxon>Bacillota</taxon>
        <taxon>Clostridia</taxon>
        <taxon>Christensenellales</taxon>
        <taxon>Christensenellaceae</taxon>
        <taxon>Christensenella</taxon>
    </lineage>
</organism>
<evidence type="ECO:0000313" key="1">
    <source>
        <dbReference type="EMBL" id="XCC63108.1"/>
    </source>
</evidence>
<dbReference type="SUPFAM" id="SSF89232">
    <property type="entry name" value="Hypothetical protein TM1070"/>
    <property type="match status" value="1"/>
</dbReference>
<accession>A0AAU8AA53</accession>
<gene>
    <name evidence="1" type="ORF">PUP29_04120</name>
</gene>
<dbReference type="AlphaFoldDB" id="A0AAU8AA53"/>
<dbReference type="InterPro" id="IPR009794">
    <property type="entry name" value="ASRT"/>
</dbReference>
<protein>
    <submittedName>
        <fullName evidence="1">Sensory rhodopsin transducer</fullName>
    </submittedName>
</protein>
<dbReference type="Pfam" id="PF07100">
    <property type="entry name" value="ASRT"/>
    <property type="match status" value="1"/>
</dbReference>
<dbReference type="EMBL" id="CP117826">
    <property type="protein sequence ID" value="XCC63108.1"/>
    <property type="molecule type" value="Genomic_DNA"/>
</dbReference>
<sequence length="119" mass="13149">MELGKKTWVFADGDLPPQGESEPLGHEALMIVNNCGETAEITLDLLFEDKAPKEGIKIAVPAKRVNCFRMDFIIGEEGYQIPKGQYAVILTSNVPVVAAFGRLDRRKDMAYYPVAGYSI</sequence>